<keyword evidence="1" id="KW-1133">Transmembrane helix</keyword>
<proteinExistence type="predicted"/>
<comment type="caution">
    <text evidence="2">The sequence shown here is derived from an EMBL/GenBank/DDBJ whole genome shotgun (WGS) entry which is preliminary data.</text>
</comment>
<keyword evidence="1" id="KW-0472">Membrane</keyword>
<feature type="transmembrane region" description="Helical" evidence="1">
    <location>
        <begin position="48"/>
        <end position="66"/>
    </location>
</feature>
<evidence type="ECO:0000313" key="3">
    <source>
        <dbReference type="Proteomes" id="UP000586918"/>
    </source>
</evidence>
<dbReference type="EMBL" id="JAAXKZ010000099">
    <property type="protein sequence ID" value="NMH94196.1"/>
    <property type="molecule type" value="Genomic_DNA"/>
</dbReference>
<sequence>MTPFAVIAAGFVLTLAAMLAVEIAARRRTGPRPRPMGEALHAALLHPITRWLTLAGWLWLGFHFLAR</sequence>
<evidence type="ECO:0000256" key="1">
    <source>
        <dbReference type="SAM" id="Phobius"/>
    </source>
</evidence>
<reference evidence="2 3" key="1">
    <citation type="submission" date="2020-04" db="EMBL/GenBank/DDBJ databases">
        <authorList>
            <person name="Klaysubun C."/>
            <person name="Duangmal K."/>
            <person name="Lipun K."/>
        </authorList>
    </citation>
    <scope>NUCLEOTIDE SEQUENCE [LARGE SCALE GENOMIC DNA]</scope>
    <source>
        <strain evidence="2 3">DSM 45300</strain>
    </source>
</reference>
<protein>
    <submittedName>
        <fullName evidence="2">Uncharacterized protein</fullName>
    </submittedName>
</protein>
<dbReference type="RefSeq" id="WP_169414886.1">
    <property type="nucleotide sequence ID" value="NZ_JAAXKZ010000099.1"/>
</dbReference>
<accession>A0A848DP07</accession>
<organism evidence="2 3">
    <name type="scientific">Pseudonocardia bannensis</name>
    <dbReference type="NCBI Taxonomy" id="630973"/>
    <lineage>
        <taxon>Bacteria</taxon>
        <taxon>Bacillati</taxon>
        <taxon>Actinomycetota</taxon>
        <taxon>Actinomycetes</taxon>
        <taxon>Pseudonocardiales</taxon>
        <taxon>Pseudonocardiaceae</taxon>
        <taxon>Pseudonocardia</taxon>
    </lineage>
</organism>
<keyword evidence="1" id="KW-0812">Transmembrane</keyword>
<dbReference type="Pfam" id="PF19684">
    <property type="entry name" value="DUF6186"/>
    <property type="match status" value="1"/>
</dbReference>
<gene>
    <name evidence="2" type="ORF">HF519_21975</name>
</gene>
<dbReference type="Proteomes" id="UP000586918">
    <property type="component" value="Unassembled WGS sequence"/>
</dbReference>
<name>A0A848DP07_9PSEU</name>
<keyword evidence="3" id="KW-1185">Reference proteome</keyword>
<evidence type="ECO:0000313" key="2">
    <source>
        <dbReference type="EMBL" id="NMH94196.1"/>
    </source>
</evidence>
<dbReference type="AlphaFoldDB" id="A0A848DP07"/>
<dbReference type="InterPro" id="IPR046177">
    <property type="entry name" value="DUF6186"/>
</dbReference>